<dbReference type="SUPFAM" id="SSF53335">
    <property type="entry name" value="S-adenosyl-L-methionine-dependent methyltransferases"/>
    <property type="match status" value="1"/>
</dbReference>
<dbReference type="GO" id="GO:0008757">
    <property type="term" value="F:S-adenosylmethionine-dependent methyltransferase activity"/>
    <property type="evidence" value="ECO:0007669"/>
    <property type="project" value="InterPro"/>
</dbReference>
<name>A0A6J5WJ78_PRUAR</name>
<dbReference type="Proteomes" id="UP000507245">
    <property type="component" value="Unassembled WGS sequence"/>
</dbReference>
<dbReference type="InterPro" id="IPR013216">
    <property type="entry name" value="Methyltransf_11"/>
</dbReference>
<dbReference type="PANTHER" id="PTHR44575">
    <property type="entry name" value="OS01G0589200 PROTEIN"/>
    <property type="match status" value="1"/>
</dbReference>
<organism evidence="2 3">
    <name type="scientific">Prunus armeniaca</name>
    <name type="common">Apricot</name>
    <name type="synonym">Armeniaca vulgaris</name>
    <dbReference type="NCBI Taxonomy" id="36596"/>
    <lineage>
        <taxon>Eukaryota</taxon>
        <taxon>Viridiplantae</taxon>
        <taxon>Streptophyta</taxon>
        <taxon>Embryophyta</taxon>
        <taxon>Tracheophyta</taxon>
        <taxon>Spermatophyta</taxon>
        <taxon>Magnoliopsida</taxon>
        <taxon>eudicotyledons</taxon>
        <taxon>Gunneridae</taxon>
        <taxon>Pentapetalae</taxon>
        <taxon>rosids</taxon>
        <taxon>fabids</taxon>
        <taxon>Rosales</taxon>
        <taxon>Rosaceae</taxon>
        <taxon>Amygdaloideae</taxon>
        <taxon>Amygdaleae</taxon>
        <taxon>Prunus</taxon>
    </lineage>
</organism>
<dbReference type="Gene3D" id="3.40.50.150">
    <property type="entry name" value="Vaccinia Virus protein VP39"/>
    <property type="match status" value="1"/>
</dbReference>
<dbReference type="InterPro" id="IPR029063">
    <property type="entry name" value="SAM-dependent_MTases_sf"/>
</dbReference>
<evidence type="ECO:0000259" key="1">
    <source>
        <dbReference type="Pfam" id="PF08241"/>
    </source>
</evidence>
<reference evidence="3" key="1">
    <citation type="journal article" date="2020" name="Genome Biol.">
        <title>Gamete binning: chromosome-level and haplotype-resolved genome assembly enabled by high-throughput single-cell sequencing of gamete genomes.</title>
        <authorList>
            <person name="Campoy J.A."/>
            <person name="Sun H."/>
            <person name="Goel M."/>
            <person name="Jiao W.-B."/>
            <person name="Folz-Donahue K."/>
            <person name="Wang N."/>
            <person name="Rubio M."/>
            <person name="Liu C."/>
            <person name="Kukat C."/>
            <person name="Ruiz D."/>
            <person name="Huettel B."/>
            <person name="Schneeberger K."/>
        </authorList>
    </citation>
    <scope>NUCLEOTIDE SEQUENCE [LARGE SCALE GENOMIC DNA]</scope>
    <source>
        <strain evidence="3">cv. Rojo Pasion</strain>
    </source>
</reference>
<feature type="domain" description="Methyltransferase type 11" evidence="1">
    <location>
        <begin position="39"/>
        <end position="143"/>
    </location>
</feature>
<gene>
    <name evidence="2" type="ORF">ORAREDHAP_LOCUS10627</name>
</gene>
<keyword evidence="3" id="KW-1185">Reference proteome</keyword>
<dbReference type="PANTHER" id="PTHR44575:SF7">
    <property type="entry name" value="METHYLTRANSFERASE TYPE 11 DOMAIN-CONTAINING PROTEIN"/>
    <property type="match status" value="1"/>
</dbReference>
<dbReference type="Pfam" id="PF08241">
    <property type="entry name" value="Methyltransf_11"/>
    <property type="match status" value="1"/>
</dbReference>
<dbReference type="OrthoDB" id="10027013at2759"/>
<sequence length="269" mass="29879">MAGLFDKQVDDYLVGRPTYPKEWFSMLAALTPQHSLAWDVGTGNGQAAFSVSITLTFRQLGEHYEQVTGSDISESQLKHALQHPRVRYIHTPVSMSDDELVALLGGENSVDLVTVAEAVHWFDLPKFYSLVKQVLRKPGGVIAVWGYNASVTSPTLDGVVKRLYETAKPFRDRKTQYLWEGYRTLPFPFQSVGLGSEGEPLPLEIPKEMSFEGILRMLRSSSAVTAAKGQGVDLLSKEVIEELETAWGGADLVRTVTCKALCLLEKFKR</sequence>
<dbReference type="AlphaFoldDB" id="A0A6J5WJ78"/>
<protein>
    <recommendedName>
        <fullName evidence="1">Methyltransferase type 11 domain-containing protein</fullName>
    </recommendedName>
</protein>
<proteinExistence type="predicted"/>
<evidence type="ECO:0000313" key="3">
    <source>
        <dbReference type="Proteomes" id="UP000507245"/>
    </source>
</evidence>
<evidence type="ECO:0000313" key="2">
    <source>
        <dbReference type="EMBL" id="CAB4298328.1"/>
    </source>
</evidence>
<accession>A0A6J5WJ78</accession>
<dbReference type="EMBL" id="CAEKKB010000001">
    <property type="protein sequence ID" value="CAB4298328.1"/>
    <property type="molecule type" value="Genomic_DNA"/>
</dbReference>
<dbReference type="CDD" id="cd02440">
    <property type="entry name" value="AdoMet_MTases"/>
    <property type="match status" value="1"/>
</dbReference>